<evidence type="ECO:0000313" key="1">
    <source>
        <dbReference type="EMBL" id="BCD45012.1"/>
    </source>
</evidence>
<proteinExistence type="predicted"/>
<dbReference type="EMBL" id="AP023036">
    <property type="protein sequence ID" value="BCD45012.1"/>
    <property type="molecule type" value="Genomic_DNA"/>
</dbReference>
<protein>
    <submittedName>
        <fullName evidence="1">Uncharacterized protein</fullName>
    </submittedName>
</protein>
<organism evidence="1 2">
    <name type="scientific">Helicobacter suis</name>
    <dbReference type="NCBI Taxonomy" id="104628"/>
    <lineage>
        <taxon>Bacteria</taxon>
        <taxon>Pseudomonadati</taxon>
        <taxon>Campylobacterota</taxon>
        <taxon>Epsilonproteobacteria</taxon>
        <taxon>Campylobacterales</taxon>
        <taxon>Helicobacteraceae</taxon>
        <taxon>Helicobacter</taxon>
    </lineage>
</organism>
<gene>
    <name evidence="1" type="ORF">NHP190020_00510</name>
</gene>
<reference evidence="1 2" key="1">
    <citation type="submission" date="2020-04" db="EMBL/GenBank/DDBJ databases">
        <title>Genomic analysis of gastric non-Helicobacter pylori Helicobacters isolated in Japan.</title>
        <authorList>
            <person name="Suzuki M."/>
            <person name="Rimbara E."/>
        </authorList>
    </citation>
    <scope>NUCLEOTIDE SEQUENCE [LARGE SCALE GENOMIC DNA]</scope>
    <source>
        <strain evidence="1 2">NHP19-0020</strain>
    </source>
</reference>
<sequence length="80" mass="9206">MGVGWILRRGYLHMKKRIADYKFMLGKIVEVWAMNITSSTSQIKIKILKASFSKVGLKYKIPATPRVARKPKNSIIQRQS</sequence>
<evidence type="ECO:0000313" key="2">
    <source>
        <dbReference type="Proteomes" id="UP000509742"/>
    </source>
</evidence>
<name>A0ABM7KX24_9HELI</name>
<keyword evidence="2" id="KW-1185">Reference proteome</keyword>
<accession>A0ABM7KX24</accession>
<dbReference type="Proteomes" id="UP000509742">
    <property type="component" value="Chromosome"/>
</dbReference>